<feature type="transmembrane region" description="Helical" evidence="1">
    <location>
        <begin position="120"/>
        <end position="143"/>
    </location>
</feature>
<organism evidence="3 4">
    <name type="scientific">Larkinella rosea</name>
    <dbReference type="NCBI Taxonomy" id="2025312"/>
    <lineage>
        <taxon>Bacteria</taxon>
        <taxon>Pseudomonadati</taxon>
        <taxon>Bacteroidota</taxon>
        <taxon>Cytophagia</taxon>
        <taxon>Cytophagales</taxon>
        <taxon>Spirosomataceae</taxon>
        <taxon>Larkinella</taxon>
    </lineage>
</organism>
<name>A0A3P1C0R2_9BACT</name>
<dbReference type="Pfam" id="PF13386">
    <property type="entry name" value="DsbD_2"/>
    <property type="match status" value="1"/>
</dbReference>
<evidence type="ECO:0000313" key="4">
    <source>
        <dbReference type="Proteomes" id="UP000271925"/>
    </source>
</evidence>
<accession>A0A3P1C0R2</accession>
<dbReference type="PANTHER" id="PTHR42208">
    <property type="entry name" value="HEAVY METAL TRANSPORTER-RELATED"/>
    <property type="match status" value="1"/>
</dbReference>
<dbReference type="PANTHER" id="PTHR42208:SF1">
    <property type="entry name" value="HEAVY METAL TRANSPORTER"/>
    <property type="match status" value="1"/>
</dbReference>
<feature type="domain" description="Urease accessory protein UreH-like transmembrane" evidence="2">
    <location>
        <begin position="7"/>
        <end position="201"/>
    </location>
</feature>
<dbReference type="Proteomes" id="UP000271925">
    <property type="component" value="Unassembled WGS sequence"/>
</dbReference>
<reference evidence="3 4" key="1">
    <citation type="submission" date="2018-11" db="EMBL/GenBank/DDBJ databases">
        <authorList>
            <person name="Zhou Z."/>
            <person name="Wang G."/>
        </authorList>
    </citation>
    <scope>NUCLEOTIDE SEQUENCE [LARGE SCALE GENOMIC DNA]</scope>
    <source>
        <strain evidence="3 4">KCTC52004</strain>
    </source>
</reference>
<feature type="transmembrane region" description="Helical" evidence="1">
    <location>
        <begin position="12"/>
        <end position="32"/>
    </location>
</feature>
<feature type="transmembrane region" description="Helical" evidence="1">
    <location>
        <begin position="188"/>
        <end position="208"/>
    </location>
</feature>
<keyword evidence="4" id="KW-1185">Reference proteome</keyword>
<keyword evidence="1" id="KW-0472">Membrane</keyword>
<evidence type="ECO:0000313" key="3">
    <source>
        <dbReference type="EMBL" id="RRB06990.1"/>
    </source>
</evidence>
<protein>
    <submittedName>
        <fullName evidence="3">Sulfite exporter TauE/SafE family protein</fullName>
    </submittedName>
</protein>
<evidence type="ECO:0000259" key="2">
    <source>
        <dbReference type="Pfam" id="PF13386"/>
    </source>
</evidence>
<dbReference type="AlphaFoldDB" id="A0A3P1C0R2"/>
<sequence length="230" mass="24583">MNVWYSTALMTGFAGSLHCIGMCGPLVMALPVGRLPKIQRLPAVFLYHSGRLGGYALLGALGGLSGKGLLLAGLQRPVSIGAGLLLLVWVLNRRFFSFLPSFAFARQLTAPLSRLLIRPTLPGFVGAGFFNGLLPCGFVYLALTGALAQSTIPSGAIYMALYGFGTLPALLAIRFFQKLFSPKLRNRFNRLLPVLTVLLALLLIGRGIRSYGLTTATPQPAVPICHGWAP</sequence>
<keyword evidence="1" id="KW-0812">Transmembrane</keyword>
<dbReference type="EMBL" id="RQJO01000007">
    <property type="protein sequence ID" value="RRB06990.1"/>
    <property type="molecule type" value="Genomic_DNA"/>
</dbReference>
<comment type="caution">
    <text evidence="3">The sequence shown here is derived from an EMBL/GenBank/DDBJ whole genome shotgun (WGS) entry which is preliminary data.</text>
</comment>
<dbReference type="RefSeq" id="WP_124871090.1">
    <property type="nucleotide sequence ID" value="NZ_RQJO01000007.1"/>
</dbReference>
<feature type="transmembrane region" description="Helical" evidence="1">
    <location>
        <begin position="52"/>
        <end position="74"/>
    </location>
</feature>
<keyword evidence="1" id="KW-1133">Transmembrane helix</keyword>
<feature type="transmembrane region" description="Helical" evidence="1">
    <location>
        <begin position="80"/>
        <end position="99"/>
    </location>
</feature>
<gene>
    <name evidence="3" type="ORF">EHT25_04190</name>
</gene>
<dbReference type="InterPro" id="IPR039447">
    <property type="entry name" value="UreH-like_TM_dom"/>
</dbReference>
<feature type="transmembrane region" description="Helical" evidence="1">
    <location>
        <begin position="155"/>
        <end position="176"/>
    </location>
</feature>
<proteinExistence type="predicted"/>
<dbReference type="OrthoDB" id="594443at2"/>
<evidence type="ECO:0000256" key="1">
    <source>
        <dbReference type="SAM" id="Phobius"/>
    </source>
</evidence>